<dbReference type="RefSeq" id="WP_260189960.1">
    <property type="nucleotide sequence ID" value="NZ_JAFFZE010000006.1"/>
</dbReference>
<reference evidence="1 2" key="1">
    <citation type="submission" date="2021-02" db="EMBL/GenBank/DDBJ databases">
        <title>Actinophytocola xerophila sp. nov., isolated from soil of cotton cropping field.</title>
        <authorList>
            <person name="Huang R."/>
            <person name="Chen X."/>
            <person name="Ge X."/>
            <person name="Liu W."/>
        </authorList>
    </citation>
    <scope>NUCLEOTIDE SEQUENCE [LARGE SCALE GENOMIC DNA]</scope>
    <source>
        <strain evidence="1 2">S1-96</strain>
    </source>
</reference>
<comment type="caution">
    <text evidence="1">The sequence shown here is derived from an EMBL/GenBank/DDBJ whole genome shotgun (WGS) entry which is preliminary data.</text>
</comment>
<proteinExistence type="predicted"/>
<evidence type="ECO:0008006" key="3">
    <source>
        <dbReference type="Google" id="ProtNLM"/>
    </source>
</evidence>
<dbReference type="InterPro" id="IPR038332">
    <property type="entry name" value="PPE_sf"/>
</dbReference>
<dbReference type="Gene3D" id="1.20.1260.20">
    <property type="entry name" value="PPE superfamily"/>
    <property type="match status" value="1"/>
</dbReference>
<dbReference type="SUPFAM" id="SSF140459">
    <property type="entry name" value="PE/PPE dimer-like"/>
    <property type="match status" value="1"/>
</dbReference>
<dbReference type="Proteomes" id="UP001156441">
    <property type="component" value="Unassembled WGS sequence"/>
</dbReference>
<evidence type="ECO:0000313" key="1">
    <source>
        <dbReference type="EMBL" id="MCT2582622.1"/>
    </source>
</evidence>
<sequence>MTGHGERRVPTAAVHPAAFDHEQLKQWTDQAEPGAAQGVADHWASTGAALVEAGDALGRACATSESGWTGEAAEAMRARLNEIAAWSRTTGARITEASQAVARQGEAAETARRAMPEPVPYDPAGMIREASGGGLLGLAALPQRLFAQKQRHDAAHAEAVRVVTERDNAMHSAAGTVAVFELPPTLDGSAVRVSRATPPPAPAPVRVAIPAQPGGPVADAPTGFLRTVDGVFDDVFDDSGDAVRTAPAVLGGPDEG</sequence>
<keyword evidence="2" id="KW-1185">Reference proteome</keyword>
<protein>
    <recommendedName>
        <fullName evidence="3">PPE domain-containing protein</fullName>
    </recommendedName>
</protein>
<name>A0ABT2J427_9PSEU</name>
<organism evidence="1 2">
    <name type="scientific">Actinophytocola gossypii</name>
    <dbReference type="NCBI Taxonomy" id="2812003"/>
    <lineage>
        <taxon>Bacteria</taxon>
        <taxon>Bacillati</taxon>
        <taxon>Actinomycetota</taxon>
        <taxon>Actinomycetes</taxon>
        <taxon>Pseudonocardiales</taxon>
        <taxon>Pseudonocardiaceae</taxon>
    </lineage>
</organism>
<evidence type="ECO:0000313" key="2">
    <source>
        <dbReference type="Proteomes" id="UP001156441"/>
    </source>
</evidence>
<dbReference type="EMBL" id="JAFFZE010000006">
    <property type="protein sequence ID" value="MCT2582622.1"/>
    <property type="molecule type" value="Genomic_DNA"/>
</dbReference>
<gene>
    <name evidence="1" type="ORF">JT362_05740</name>
</gene>
<accession>A0ABT2J427</accession>